<keyword evidence="5 7" id="KW-0472">Membrane</keyword>
<dbReference type="OrthoDB" id="10250728at2759"/>
<dbReference type="PANTHER" id="PTHR13412:SF0">
    <property type="entry name" value="T-CELL IMMUNOMODULATORY PROTEIN"/>
    <property type="match status" value="1"/>
</dbReference>
<dbReference type="GO" id="GO:0005886">
    <property type="term" value="C:plasma membrane"/>
    <property type="evidence" value="ECO:0007669"/>
    <property type="project" value="TreeGrafter"/>
</dbReference>
<protein>
    <submittedName>
        <fullName evidence="10">Integrin alpha FG-GAP repeat containing 1</fullName>
    </submittedName>
</protein>
<keyword evidence="6" id="KW-0325">Glycoprotein</keyword>
<evidence type="ECO:0000256" key="3">
    <source>
        <dbReference type="ARBA" id="ARBA00022692"/>
    </source>
</evidence>
<keyword evidence="8" id="KW-0732">Signal</keyword>
<keyword evidence="3 7" id="KW-0812">Transmembrane</keyword>
<evidence type="ECO:0000259" key="9">
    <source>
        <dbReference type="Pfam" id="PF23122"/>
    </source>
</evidence>
<proteinExistence type="inferred from homology"/>
<keyword evidence="4 7" id="KW-1133">Transmembrane helix</keyword>
<evidence type="ECO:0000256" key="8">
    <source>
        <dbReference type="SAM" id="SignalP"/>
    </source>
</evidence>
<dbReference type="Ensembl" id="ENSCLMT00005027405.1">
    <property type="protein sequence ID" value="ENSCLMP00005026248.1"/>
    <property type="gene ID" value="ENSCLMG00005012691.1"/>
</dbReference>
<evidence type="ECO:0000256" key="5">
    <source>
        <dbReference type="ARBA" id="ARBA00023136"/>
    </source>
</evidence>
<dbReference type="SUPFAM" id="SSF69318">
    <property type="entry name" value="Integrin alpha N-terminal domain"/>
    <property type="match status" value="1"/>
</dbReference>
<dbReference type="InterPro" id="IPR024881">
    <property type="entry name" value="Tip"/>
</dbReference>
<dbReference type="GeneTree" id="ENSGT00390000013367"/>
<sequence length="599" mass="66918">MWIFRCNILAFVLFSVGPDSASALQDVTAELFGAENYGTVAAFGDFYADKQTDMFIIRGQSELVIFLADSKTPYFKPKINITKDIFPRDTVLTSVVPGDYDGDSQMDVLLTAQLHKSKMTTVFIFWGNNQTLDMSQWLMLNKTFTDQPLVMDFNGDMIPDIFGVTDSAPPLYTEVCTLTKRIPVWQKALNSSVNMRIPHSNAFIDLNKDLTADLFLTTEGPKFETWISEDGNFTREELMPSEPPAKAKVVGQSSFVDFDGDGYQDHLLPVCLDDTCHHSAIYMAKSGSKEWVPVLLDFQWRETIWSFDLKKLSPPVALHFGDYNLDGFPDALVVLHNTSGSGQQAFLLENVPCNNASCHSVGRMFYIHWDQADLGAIQNAVIATFFDIYEDGILDMLVLSQAEGKSDLIIHALKNNYEADAYFVKVMVLSGLSGLCFNNCPDNIKPFGVNQPGPYVMYTTTDSNGNLKNASAGQLSQSAHFSLQLPYTVLGLGRSANFLDHLFVGIPRPSGETEIRKKEWTAIIPNSQLIVIPFPNNQPRSWSAKLYLTPSNSVLLTAVALIGVCVFILGIIGILHWREKKADDREKRQEAHRFHFDAM</sequence>
<dbReference type="Gene3D" id="2.130.10.130">
    <property type="entry name" value="Integrin alpha, N-terminal"/>
    <property type="match status" value="1"/>
</dbReference>
<dbReference type="InterPro" id="IPR057089">
    <property type="entry name" value="C2_TIP"/>
</dbReference>
<dbReference type="InterPro" id="IPR028994">
    <property type="entry name" value="Integrin_alpha_N"/>
</dbReference>
<dbReference type="PANTHER" id="PTHR13412">
    <property type="entry name" value="T-CELL IMMUNOMODULATORY PROTEIN HOMOLOG"/>
    <property type="match status" value="1"/>
</dbReference>
<evidence type="ECO:0000256" key="6">
    <source>
        <dbReference type="ARBA" id="ARBA00023180"/>
    </source>
</evidence>
<feature type="signal peptide" evidence="8">
    <location>
        <begin position="1"/>
        <end position="23"/>
    </location>
</feature>
<organism evidence="10 11">
    <name type="scientific">Cyclopterus lumpus</name>
    <name type="common">Lumpsucker</name>
    <dbReference type="NCBI Taxonomy" id="8103"/>
    <lineage>
        <taxon>Eukaryota</taxon>
        <taxon>Metazoa</taxon>
        <taxon>Chordata</taxon>
        <taxon>Craniata</taxon>
        <taxon>Vertebrata</taxon>
        <taxon>Euteleostomi</taxon>
        <taxon>Actinopterygii</taxon>
        <taxon>Neopterygii</taxon>
        <taxon>Teleostei</taxon>
        <taxon>Neoteleostei</taxon>
        <taxon>Acanthomorphata</taxon>
        <taxon>Eupercaria</taxon>
        <taxon>Perciformes</taxon>
        <taxon>Cottioidei</taxon>
        <taxon>Cottales</taxon>
        <taxon>Cyclopteridae</taxon>
        <taxon>Cyclopterus</taxon>
    </lineage>
</organism>
<comment type="similarity">
    <text evidence="2">Belongs to the TIP family.</text>
</comment>
<feature type="domain" description="T-cell immunomodulatory protein TIP C2" evidence="9">
    <location>
        <begin position="446"/>
        <end position="547"/>
    </location>
</feature>
<dbReference type="GeneID" id="117749297"/>
<dbReference type="RefSeq" id="XP_034415508.1">
    <property type="nucleotide sequence ID" value="XM_034559617.1"/>
</dbReference>
<gene>
    <name evidence="10" type="primary">itfg1</name>
</gene>
<dbReference type="Pfam" id="PF23122">
    <property type="entry name" value="C2_ITFG1"/>
    <property type="match status" value="1"/>
</dbReference>
<feature type="chain" id="PRO_5034366886" evidence="8">
    <location>
        <begin position="24"/>
        <end position="599"/>
    </location>
</feature>
<evidence type="ECO:0000256" key="1">
    <source>
        <dbReference type="ARBA" id="ARBA00004479"/>
    </source>
</evidence>
<evidence type="ECO:0000313" key="11">
    <source>
        <dbReference type="Proteomes" id="UP000694565"/>
    </source>
</evidence>
<evidence type="ECO:0000256" key="2">
    <source>
        <dbReference type="ARBA" id="ARBA00006496"/>
    </source>
</evidence>
<keyword evidence="11" id="KW-1185">Reference proteome</keyword>
<comment type="subcellular location">
    <subcellularLocation>
        <location evidence="1">Membrane</location>
        <topology evidence="1">Single-pass type I membrane protein</topology>
    </subcellularLocation>
</comment>
<dbReference type="AlphaFoldDB" id="A0A8C2ZEP8"/>
<reference evidence="10" key="1">
    <citation type="submission" date="2025-08" db="UniProtKB">
        <authorList>
            <consortium name="Ensembl"/>
        </authorList>
    </citation>
    <scope>IDENTIFICATION</scope>
</reference>
<name>A0A8C2ZEP8_CYCLU</name>
<accession>A0A8C2ZEP8</accession>
<evidence type="ECO:0000256" key="4">
    <source>
        <dbReference type="ARBA" id="ARBA00022989"/>
    </source>
</evidence>
<feature type="transmembrane region" description="Helical" evidence="7">
    <location>
        <begin position="554"/>
        <end position="577"/>
    </location>
</feature>
<evidence type="ECO:0000313" key="10">
    <source>
        <dbReference type="Ensembl" id="ENSCLMP00005026248.1"/>
    </source>
</evidence>
<dbReference type="Proteomes" id="UP000694565">
    <property type="component" value="Unplaced"/>
</dbReference>
<evidence type="ECO:0000256" key="7">
    <source>
        <dbReference type="SAM" id="Phobius"/>
    </source>
</evidence>
<reference evidence="10" key="2">
    <citation type="submission" date="2025-09" db="UniProtKB">
        <authorList>
            <consortium name="Ensembl"/>
        </authorList>
    </citation>
    <scope>IDENTIFICATION</scope>
</reference>